<protein>
    <submittedName>
        <fullName evidence="3">Phage major capsid protein</fullName>
    </submittedName>
</protein>
<proteinExistence type="predicted"/>
<evidence type="ECO:0000313" key="3">
    <source>
        <dbReference type="EMBL" id="ULN42890.1"/>
    </source>
</evidence>
<evidence type="ECO:0000256" key="1">
    <source>
        <dbReference type="ARBA" id="ARBA00004328"/>
    </source>
</evidence>
<dbReference type="SUPFAM" id="SSF56563">
    <property type="entry name" value="Major capsid protein gp5"/>
    <property type="match status" value="1"/>
</dbReference>
<dbReference type="RefSeq" id="WP_240179231.1">
    <property type="nucleotide sequence ID" value="NZ_CP092362.2"/>
</dbReference>
<sequence>MVYAPNKRADQDEAFLAAEVGKLVDQTVKADSVLGRVATHHGTARPSVDFPLFVNPVSTGFTGELTDLPLSNAETASVNVPAYKVTGATQASSEMLADMDPSIAALLGRSISDSVIHTLDAAFLGNEGAVEGTTQVGFDGLQSLAYSEVDTEGEFTLDHVINAVFKAQALSSKPTALVVPPSTAEAISLMKRATDSAEYLTAFQSDGSISVAGTNVPLVVTNYVDAATTGWLVCQEDLRLVVREGTQVRKTYVPQNDSWFISGIGRYGFGSLKPASTVRIWDKTPA</sequence>
<evidence type="ECO:0000313" key="4">
    <source>
        <dbReference type="Proteomes" id="UP001055337"/>
    </source>
</evidence>
<keyword evidence="4" id="KW-1185">Reference proteome</keyword>
<feature type="domain" description="Phage capsid-like C-terminal" evidence="2">
    <location>
        <begin position="24"/>
        <end position="226"/>
    </location>
</feature>
<dbReference type="Proteomes" id="UP001055337">
    <property type="component" value="Chromosome"/>
</dbReference>
<dbReference type="EMBL" id="CP092362">
    <property type="protein sequence ID" value="ULN42890.1"/>
    <property type="molecule type" value="Genomic_DNA"/>
</dbReference>
<organism evidence="3 4">
    <name type="scientific">Mycolicibacterium crocinum</name>
    <dbReference type="NCBI Taxonomy" id="388459"/>
    <lineage>
        <taxon>Bacteria</taxon>
        <taxon>Bacillati</taxon>
        <taxon>Actinomycetota</taxon>
        <taxon>Actinomycetes</taxon>
        <taxon>Mycobacteriales</taxon>
        <taxon>Mycobacteriaceae</taxon>
        <taxon>Mycolicibacterium</taxon>
    </lineage>
</organism>
<gene>
    <name evidence="3" type="ORF">MI149_07300</name>
</gene>
<accession>A0ABY3TUS4</accession>
<dbReference type="NCBIfam" id="TIGR01554">
    <property type="entry name" value="major_cap_HK97"/>
    <property type="match status" value="1"/>
</dbReference>
<name>A0ABY3TUS4_9MYCO</name>
<evidence type="ECO:0000259" key="2">
    <source>
        <dbReference type="Pfam" id="PF05065"/>
    </source>
</evidence>
<comment type="subcellular location">
    <subcellularLocation>
        <location evidence="1">Virion</location>
    </subcellularLocation>
</comment>
<reference evidence="3" key="1">
    <citation type="submission" date="2022-08" db="EMBL/GenBank/DDBJ databases">
        <title>Whole genome sequencing of non-tuberculosis mycobacteria type-strains.</title>
        <authorList>
            <person name="Igarashi Y."/>
            <person name="Osugi A."/>
            <person name="Mitarai S."/>
        </authorList>
    </citation>
    <scope>NUCLEOTIDE SEQUENCE</scope>
    <source>
        <strain evidence="3">JCM 16369</strain>
    </source>
</reference>
<dbReference type="Pfam" id="PF05065">
    <property type="entry name" value="Phage_capsid"/>
    <property type="match status" value="1"/>
</dbReference>
<dbReference type="InterPro" id="IPR054612">
    <property type="entry name" value="Phage_capsid-like_C"/>
</dbReference>
<dbReference type="InterPro" id="IPR024455">
    <property type="entry name" value="Phage_capsid"/>
</dbReference>